<accession>A0A3E2H7T8</accession>
<evidence type="ECO:0000256" key="1">
    <source>
        <dbReference type="SAM" id="MobiDB-lite"/>
    </source>
</evidence>
<protein>
    <recommendedName>
        <fullName evidence="4">Coenzyme Q-binding protein COQ10 START domain-containing protein</fullName>
    </recommendedName>
</protein>
<sequence>MTTSVSKALSPPIPVPTHGSGGTFSVLVRCIASASPEALLNAVRDVSTWPEWNTFCPEGKIASSSGDGGEQSNKTPELGKGDRPGWLETGSQCDILVYMSGDKNSGGSRRQEIRVTGIWRLEDCDEIALPEELFSPEHSSTTVFASASSNRERRGFRIAWVACGWSDWQMRSERVMDFEEVPGEKEGEVATLYTCWETFGGLLGVAVKLAVGTTLVERFGDYGKDLKGFVERNSGSTGEGHE</sequence>
<evidence type="ECO:0000313" key="2">
    <source>
        <dbReference type="EMBL" id="RFU29465.1"/>
    </source>
</evidence>
<dbReference type="OMA" id="RIMEFWE"/>
<gene>
    <name evidence="2" type="ORF">B7463_g6867</name>
</gene>
<name>A0A3E2H7T8_SCYLI</name>
<organism evidence="2 3">
    <name type="scientific">Scytalidium lignicola</name>
    <name type="common">Hyphomycete</name>
    <dbReference type="NCBI Taxonomy" id="5539"/>
    <lineage>
        <taxon>Eukaryota</taxon>
        <taxon>Fungi</taxon>
        <taxon>Dikarya</taxon>
        <taxon>Ascomycota</taxon>
        <taxon>Pezizomycotina</taxon>
        <taxon>Leotiomycetes</taxon>
        <taxon>Leotiomycetes incertae sedis</taxon>
        <taxon>Scytalidium</taxon>
    </lineage>
</organism>
<feature type="compositionally biased region" description="Polar residues" evidence="1">
    <location>
        <begin position="62"/>
        <end position="75"/>
    </location>
</feature>
<dbReference type="Proteomes" id="UP000258309">
    <property type="component" value="Unassembled WGS sequence"/>
</dbReference>
<dbReference type="OrthoDB" id="509124at2759"/>
<feature type="region of interest" description="Disordered" evidence="1">
    <location>
        <begin position="59"/>
        <end position="86"/>
    </location>
</feature>
<dbReference type="AlphaFoldDB" id="A0A3E2H7T8"/>
<keyword evidence="3" id="KW-1185">Reference proteome</keyword>
<reference evidence="2 3" key="1">
    <citation type="submission" date="2018-05" db="EMBL/GenBank/DDBJ databases">
        <title>Draft genome sequence of Scytalidium lignicola DSM 105466, a ubiquitous saprotrophic fungus.</title>
        <authorList>
            <person name="Buettner E."/>
            <person name="Gebauer A.M."/>
            <person name="Hofrichter M."/>
            <person name="Liers C."/>
            <person name="Kellner H."/>
        </authorList>
    </citation>
    <scope>NUCLEOTIDE SEQUENCE [LARGE SCALE GENOMIC DNA]</scope>
    <source>
        <strain evidence="2 3">DSM 105466</strain>
    </source>
</reference>
<comment type="caution">
    <text evidence="2">The sequence shown here is derived from an EMBL/GenBank/DDBJ whole genome shotgun (WGS) entry which is preliminary data.</text>
</comment>
<feature type="non-terminal residue" evidence="2">
    <location>
        <position position="242"/>
    </location>
</feature>
<feature type="non-terminal residue" evidence="2">
    <location>
        <position position="1"/>
    </location>
</feature>
<dbReference type="EMBL" id="NCSJ02000127">
    <property type="protein sequence ID" value="RFU29465.1"/>
    <property type="molecule type" value="Genomic_DNA"/>
</dbReference>
<evidence type="ECO:0008006" key="4">
    <source>
        <dbReference type="Google" id="ProtNLM"/>
    </source>
</evidence>
<evidence type="ECO:0000313" key="3">
    <source>
        <dbReference type="Proteomes" id="UP000258309"/>
    </source>
</evidence>
<proteinExistence type="predicted"/>